<evidence type="ECO:0000313" key="2">
    <source>
        <dbReference type="EMBL" id="SEH92071.1"/>
    </source>
</evidence>
<dbReference type="STRING" id="1679444.PYTT_1731"/>
<keyword evidence="1" id="KW-0732">Signal</keyword>
<reference evidence="3" key="1">
    <citation type="submission" date="2016-09" db="EMBL/GenBank/DDBJ databases">
        <authorList>
            <person name="Koehorst J."/>
        </authorList>
    </citation>
    <scope>NUCLEOTIDE SEQUENCE [LARGE SCALE GENOMIC DNA]</scope>
</reference>
<protein>
    <submittedName>
        <fullName evidence="2">Uncharacterized protein</fullName>
    </submittedName>
</protein>
<accession>A0A1C7P8N2</accession>
<evidence type="ECO:0000256" key="1">
    <source>
        <dbReference type="SAM" id="SignalP"/>
    </source>
</evidence>
<dbReference type="Proteomes" id="UP000176204">
    <property type="component" value="Chromosome I"/>
</dbReference>
<proteinExistence type="predicted"/>
<dbReference type="KEGG" id="agl:PYTT_1731"/>
<organism evidence="2 3">
    <name type="scientific">Akkermansia glycaniphila</name>
    <dbReference type="NCBI Taxonomy" id="1679444"/>
    <lineage>
        <taxon>Bacteria</taxon>
        <taxon>Pseudomonadati</taxon>
        <taxon>Verrucomicrobiota</taxon>
        <taxon>Verrucomicrobiia</taxon>
        <taxon>Verrucomicrobiales</taxon>
        <taxon>Akkermansiaceae</taxon>
        <taxon>Akkermansia</taxon>
    </lineage>
</organism>
<sequence>MKTVFVWLCVFGMSCSDVAVAGGKDVRTERASEPRPKRPGKYPVEVEDYGSVFKYRDKAYSSVRELLKALDTKKYYDVAINFKSVNDEVGLRVIRELMAAGMKVNFVKFGRNNGMPRFVEVEQVLSLR</sequence>
<name>A0A1C7P8N2_9BACT</name>
<dbReference type="EMBL" id="LT629973">
    <property type="protein sequence ID" value="SEH92071.1"/>
    <property type="molecule type" value="Genomic_DNA"/>
</dbReference>
<evidence type="ECO:0000313" key="3">
    <source>
        <dbReference type="Proteomes" id="UP000176204"/>
    </source>
</evidence>
<feature type="chain" id="PRO_5014266404" evidence="1">
    <location>
        <begin position="22"/>
        <end position="128"/>
    </location>
</feature>
<gene>
    <name evidence="2" type="ORF">PYTT_1731</name>
</gene>
<dbReference type="RefSeq" id="WP_067777707.1">
    <property type="nucleotide sequence ID" value="NZ_LIGX01000041.1"/>
</dbReference>
<dbReference type="PROSITE" id="PS51257">
    <property type="entry name" value="PROKAR_LIPOPROTEIN"/>
    <property type="match status" value="1"/>
</dbReference>
<keyword evidence="3" id="KW-1185">Reference proteome</keyword>
<feature type="signal peptide" evidence="1">
    <location>
        <begin position="1"/>
        <end position="21"/>
    </location>
</feature>
<dbReference type="AlphaFoldDB" id="A0A1C7P8N2"/>